<dbReference type="EMBL" id="PVWQ01000001">
    <property type="protein sequence ID" value="RDW92736.1"/>
    <property type="molecule type" value="Genomic_DNA"/>
</dbReference>
<dbReference type="STRING" id="1810919.A0A3D8T2E6"/>
<evidence type="ECO:0000313" key="3">
    <source>
        <dbReference type="Proteomes" id="UP000256690"/>
    </source>
</evidence>
<dbReference type="Proteomes" id="UP000256690">
    <property type="component" value="Unassembled WGS sequence"/>
</dbReference>
<dbReference type="OrthoDB" id="5153231at2759"/>
<evidence type="ECO:0000313" key="2">
    <source>
        <dbReference type="EMBL" id="RDW92736.1"/>
    </source>
</evidence>
<evidence type="ECO:0000256" key="1">
    <source>
        <dbReference type="SAM" id="MobiDB-lite"/>
    </source>
</evidence>
<dbReference type="GeneID" id="38110428"/>
<protein>
    <submittedName>
        <fullName evidence="2">Uncharacterized protein</fullName>
    </submittedName>
</protein>
<accession>A0A3D8T2E6</accession>
<feature type="region of interest" description="Disordered" evidence="1">
    <location>
        <begin position="604"/>
        <end position="625"/>
    </location>
</feature>
<feature type="compositionally biased region" description="Polar residues" evidence="1">
    <location>
        <begin position="604"/>
        <end position="614"/>
    </location>
</feature>
<sequence length="1058" mass="119777">MAPLDELHIKRTTCFLCRQPPGPKVLDSNLRPLSAPQCDRARCMLCYGSPLRPVWLHAACYEILAATYEPSAKPTSEELTRFADAMKPLYDLRRDDRGERASALEGLFSEHSSEIMQDIFSQDLLRRLPAEMRVMISDLVPPCWYLIVLGETRRLLQRFRETYRSQPIHLNLSKEAWILETSYRGSSYVSQISAEPLESTTTTALRHIKLPDTIDKILLSVDGIGIRAIRFLDNKSSPQVDGSPWYKIIDGGYMPAIATNVTLDGIFVRDLQLAEGSSSKSRIMWSSPVQPKFHPWNFHNHKDTHRLHYQPLDANIKGLLVCCAGSRMFGIHASSDTPGALEKFIAEMSRRVTELYKHWVYFPLNSREKVTGAWIRKFELPIGSAADPALILHTSRGRTVTFGPQYTGNVLPLCEYRPLMKAGDGPVTGIFHDGFDPASRSKCVAELGVTCALPVTDETESPLEVPPDIHIEPPPVPPGQGGPTCTWYLSKVPLKGLLHVQLCRDTEQQHRPILGVLLSFNDGHQEALGQFRWDLNVDEHVPVPLYFQEGTIGKLDYIKDIKNKVSDGSDVGNSTWQRLPDAGSTVASGRGDTVEAFGVDHVASASSNTTQDRPSSPPSLPKASWGFQDRAFHEPAFDDVAANGWGSEDQLPNQESFATTVDGSFWDSTVEEEPDGRAVQAVSRTQPRFISITQNSNLHLRVDECERRNNRGRKQSNQASNMITFEVEREKLMASTFLGKLIAKNPRRTSIDYDGANHAAMEILLKQLHGCLEPATMGSVPIDTIWHLIGLCGRKKLDVSLAVLKDWFVGWYQVEFTQAGSERLYFFQQVISPCYQFNYAEGFMEASKFLVYMGPGAISELNPINVNLLQLRPLIIQQLNSARGRLRNVLHHGLFDHVATLLDEQCKCREKTFFEYFRELRRIQVWPLESYIKKTSIDELIGRLASFRGNAVHPMNCCPHCWTRTRKGNGAPRGRESWCRCRRNWKKIVRSAEEEVRGYFDGLCLDCMLESNDLQEGVDKDAQYYQKDKKKAWSSTCRVAHDEPTWYFSFMERRECRR</sequence>
<organism evidence="2 3">
    <name type="scientific">Aspergillus mulundensis</name>
    <dbReference type="NCBI Taxonomy" id="1810919"/>
    <lineage>
        <taxon>Eukaryota</taxon>
        <taxon>Fungi</taxon>
        <taxon>Dikarya</taxon>
        <taxon>Ascomycota</taxon>
        <taxon>Pezizomycotina</taxon>
        <taxon>Eurotiomycetes</taxon>
        <taxon>Eurotiomycetidae</taxon>
        <taxon>Eurotiales</taxon>
        <taxon>Aspergillaceae</taxon>
        <taxon>Aspergillus</taxon>
        <taxon>Aspergillus subgen. Nidulantes</taxon>
    </lineage>
</organism>
<comment type="caution">
    <text evidence="2">The sequence shown here is derived from an EMBL/GenBank/DDBJ whole genome shotgun (WGS) entry which is preliminary data.</text>
</comment>
<dbReference type="AlphaFoldDB" id="A0A3D8T2E6"/>
<gene>
    <name evidence="2" type="ORF">DSM5745_00058</name>
</gene>
<reference evidence="2 3" key="1">
    <citation type="journal article" date="2018" name="IMA Fungus">
        <title>IMA Genome-F 9: Draft genome sequence of Annulohypoxylon stygium, Aspergillus mulundensis, Berkeleyomyces basicola (syn. Thielaviopsis basicola), Ceratocystis smalleyi, two Cercospora beticola strains, Coleophoma cylindrospora, Fusarium fracticaudum, Phialophora cf. hyalina, and Morchella septimelata.</title>
        <authorList>
            <person name="Wingfield B.D."/>
            <person name="Bills G.F."/>
            <person name="Dong Y."/>
            <person name="Huang W."/>
            <person name="Nel W.J."/>
            <person name="Swalarsk-Parry B.S."/>
            <person name="Vaghefi N."/>
            <person name="Wilken P.M."/>
            <person name="An Z."/>
            <person name="de Beer Z.W."/>
            <person name="De Vos L."/>
            <person name="Chen L."/>
            <person name="Duong T.A."/>
            <person name="Gao Y."/>
            <person name="Hammerbacher A."/>
            <person name="Kikkert J.R."/>
            <person name="Li Y."/>
            <person name="Li H."/>
            <person name="Li K."/>
            <person name="Li Q."/>
            <person name="Liu X."/>
            <person name="Ma X."/>
            <person name="Naidoo K."/>
            <person name="Pethybridge S.J."/>
            <person name="Sun J."/>
            <person name="Steenkamp E.T."/>
            <person name="van der Nest M.A."/>
            <person name="van Wyk S."/>
            <person name="Wingfield M.J."/>
            <person name="Xiong C."/>
            <person name="Yue Q."/>
            <person name="Zhang X."/>
        </authorList>
    </citation>
    <scope>NUCLEOTIDE SEQUENCE [LARGE SCALE GENOMIC DNA]</scope>
    <source>
        <strain evidence="2 3">DSM 5745</strain>
    </source>
</reference>
<proteinExistence type="predicted"/>
<keyword evidence="3" id="KW-1185">Reference proteome</keyword>
<name>A0A3D8T2E6_9EURO</name>
<dbReference type="RefSeq" id="XP_026607919.1">
    <property type="nucleotide sequence ID" value="XM_026742074.1"/>
</dbReference>